<name>A0A559LZV0_9HELO</name>
<feature type="domain" description="Helicase C-terminal" evidence="8">
    <location>
        <begin position="141"/>
        <end position="304"/>
    </location>
</feature>
<dbReference type="Pfam" id="PF00271">
    <property type="entry name" value="Helicase_C"/>
    <property type="match status" value="1"/>
</dbReference>
<dbReference type="PROSITE" id="PS51194">
    <property type="entry name" value="HELICASE_CTER"/>
    <property type="match status" value="1"/>
</dbReference>
<dbReference type="Gene3D" id="3.40.50.1820">
    <property type="entry name" value="alpha/beta hydrolase"/>
    <property type="match status" value="1"/>
</dbReference>
<gene>
    <name evidence="9" type="primary">dbp8</name>
    <name evidence="9" type="ORF">LAWI1_G007333</name>
</gene>
<dbReference type="InterPro" id="IPR029058">
    <property type="entry name" value="AB_hydrolase_fold"/>
</dbReference>
<dbReference type="GO" id="GO:0005524">
    <property type="term" value="F:ATP binding"/>
    <property type="evidence" value="ECO:0007669"/>
    <property type="project" value="UniProtKB-KW"/>
</dbReference>
<accession>A0A559LZV0</accession>
<dbReference type="InterPro" id="IPR027417">
    <property type="entry name" value="P-loop_NTPase"/>
</dbReference>
<organism evidence="9 10">
    <name type="scientific">Lachnellula willkommii</name>
    <dbReference type="NCBI Taxonomy" id="215461"/>
    <lineage>
        <taxon>Eukaryota</taxon>
        <taxon>Fungi</taxon>
        <taxon>Dikarya</taxon>
        <taxon>Ascomycota</taxon>
        <taxon>Pezizomycotina</taxon>
        <taxon>Leotiomycetes</taxon>
        <taxon>Helotiales</taxon>
        <taxon>Lachnaceae</taxon>
        <taxon>Lachnellula</taxon>
    </lineage>
</organism>
<evidence type="ECO:0000256" key="6">
    <source>
        <dbReference type="RuleBase" id="RU000492"/>
    </source>
</evidence>
<keyword evidence="1 6" id="KW-0547">Nucleotide-binding</keyword>
<evidence type="ECO:0000256" key="1">
    <source>
        <dbReference type="ARBA" id="ARBA00022741"/>
    </source>
</evidence>
<dbReference type="GO" id="GO:0003723">
    <property type="term" value="F:RNA binding"/>
    <property type="evidence" value="ECO:0007669"/>
    <property type="project" value="UniProtKB-KW"/>
</dbReference>
<dbReference type="Pfam" id="PF00270">
    <property type="entry name" value="DEAD"/>
    <property type="match status" value="1"/>
</dbReference>
<dbReference type="PANTHER" id="PTHR47959">
    <property type="entry name" value="ATP-DEPENDENT RNA HELICASE RHLE-RELATED"/>
    <property type="match status" value="1"/>
</dbReference>
<evidence type="ECO:0000256" key="5">
    <source>
        <dbReference type="ARBA" id="ARBA00022884"/>
    </source>
</evidence>
<dbReference type="SMART" id="SM00487">
    <property type="entry name" value="DEXDc"/>
    <property type="match status" value="1"/>
</dbReference>
<dbReference type="PANTHER" id="PTHR47959:SF24">
    <property type="entry name" value="ATP-DEPENDENT RNA HELICASE"/>
    <property type="match status" value="1"/>
</dbReference>
<keyword evidence="10" id="KW-1185">Reference proteome</keyword>
<evidence type="ECO:0000256" key="3">
    <source>
        <dbReference type="ARBA" id="ARBA00022806"/>
    </source>
</evidence>
<keyword evidence="4 6" id="KW-0067">ATP-binding</keyword>
<dbReference type="InterPro" id="IPR014001">
    <property type="entry name" value="Helicase_ATP-bd"/>
</dbReference>
<dbReference type="Pfam" id="PF07859">
    <property type="entry name" value="Abhydrolase_3"/>
    <property type="match status" value="1"/>
</dbReference>
<protein>
    <submittedName>
        <fullName evidence="9">ATP-dependent RNA helicase</fullName>
    </submittedName>
</protein>
<feature type="non-terminal residue" evidence="9">
    <location>
        <position position="618"/>
    </location>
</feature>
<sequence length="618" mass="67660">MAIKRPTGIQKGCIPEILKGRDCIGGSRTGSGKTVAFAVPILQKWAEDPELALQIYEQFKAISSPQSLKAVLITGGSDMRPQATALAQRPHLVIATPGRLADHIRTSGEDTICALRRVKMVVLDEADRLLASGGVGSMLPDVEECLSIVPPPAKRQTLLFTATMTPEVRALKELPRAPGKPPVFVCEVDLQALAIPASLNQIQRTDNLGRFRASAARILVATDVAARGLDIPEVDLVINYDISRDPDDYIHRVGRTARAGRKGKSVTFVGQRDVQLVQAIEARVGRQMEAWEEEGVNLETRVIREALKLVGEKKREALLEIEEGREVGGKRKRVGNVITSLFTAVYRGKDRKPSGGLYKYVMLTAVRTMTRRASARQQHYISAPTDDNYIIACKKRGVQPNSITLEDGTRANWIGDPTAEKVLINFHGGGYTFPAAPEMFEFMFQIISVLQSQGKNIACLFLSYDLAPARVYPRQLQQGAMLLNHVLHTLHIPPSNILLTGDSAGGNLAVGLLAHISHPHPGLHGVDVPKVELGEGGNAKLKGVVLISPWVSFNLDSESWIRNEYKDCLCKKAGQQWSSAFLDHPQPLDPVSDYYNQAITAPESWWEGAAVEKVLIVA</sequence>
<dbReference type="GO" id="GO:0016787">
    <property type="term" value="F:hydrolase activity"/>
    <property type="evidence" value="ECO:0007669"/>
    <property type="project" value="UniProtKB-KW"/>
</dbReference>
<dbReference type="InterPro" id="IPR013094">
    <property type="entry name" value="AB_hydrolase_3"/>
</dbReference>
<dbReference type="SUPFAM" id="SSF52540">
    <property type="entry name" value="P-loop containing nucleoside triphosphate hydrolases"/>
    <property type="match status" value="1"/>
</dbReference>
<dbReference type="PROSITE" id="PS51192">
    <property type="entry name" value="HELICASE_ATP_BIND_1"/>
    <property type="match status" value="1"/>
</dbReference>
<dbReference type="AlphaFoldDB" id="A0A559LZV0"/>
<dbReference type="GO" id="GO:0005829">
    <property type="term" value="C:cytosol"/>
    <property type="evidence" value="ECO:0007669"/>
    <property type="project" value="TreeGrafter"/>
</dbReference>
<evidence type="ECO:0000313" key="10">
    <source>
        <dbReference type="Proteomes" id="UP000315522"/>
    </source>
</evidence>
<reference evidence="9 10" key="1">
    <citation type="submission" date="2018-05" db="EMBL/GenBank/DDBJ databases">
        <title>Genome sequencing and assembly of the regulated plant pathogen Lachnellula willkommii and related sister species for the development of diagnostic species identification markers.</title>
        <authorList>
            <person name="Giroux E."/>
            <person name="Bilodeau G."/>
        </authorList>
    </citation>
    <scope>NUCLEOTIDE SEQUENCE [LARGE SCALE GENOMIC DNA]</scope>
    <source>
        <strain evidence="9 10">CBS 172.35</strain>
    </source>
</reference>
<dbReference type="EMBL" id="QGML01003938">
    <property type="protein sequence ID" value="TVY86225.1"/>
    <property type="molecule type" value="Genomic_DNA"/>
</dbReference>
<keyword evidence="2 6" id="KW-0378">Hydrolase</keyword>
<evidence type="ECO:0000313" key="9">
    <source>
        <dbReference type="EMBL" id="TVY86225.1"/>
    </source>
</evidence>
<feature type="domain" description="Helicase ATP-binding" evidence="7">
    <location>
        <begin position="14"/>
        <end position="182"/>
    </location>
</feature>
<dbReference type="Gene3D" id="3.40.50.300">
    <property type="entry name" value="P-loop containing nucleotide triphosphate hydrolases"/>
    <property type="match status" value="2"/>
</dbReference>
<dbReference type="InterPro" id="IPR050079">
    <property type="entry name" value="DEAD_box_RNA_helicase"/>
</dbReference>
<keyword evidence="5" id="KW-0694">RNA-binding</keyword>
<dbReference type="PROSITE" id="PS00039">
    <property type="entry name" value="DEAD_ATP_HELICASE"/>
    <property type="match status" value="1"/>
</dbReference>
<dbReference type="CDD" id="cd18787">
    <property type="entry name" value="SF2_C_DEAD"/>
    <property type="match status" value="1"/>
</dbReference>
<dbReference type="GO" id="GO:0003724">
    <property type="term" value="F:RNA helicase activity"/>
    <property type="evidence" value="ECO:0007669"/>
    <property type="project" value="TreeGrafter"/>
</dbReference>
<evidence type="ECO:0000259" key="7">
    <source>
        <dbReference type="PROSITE" id="PS51192"/>
    </source>
</evidence>
<dbReference type="InterPro" id="IPR000629">
    <property type="entry name" value="RNA-helicase_DEAD-box_CS"/>
</dbReference>
<keyword evidence="3 6" id="KW-0347">Helicase</keyword>
<dbReference type="Proteomes" id="UP000315522">
    <property type="component" value="Unassembled WGS sequence"/>
</dbReference>
<proteinExistence type="inferred from homology"/>
<evidence type="ECO:0000256" key="2">
    <source>
        <dbReference type="ARBA" id="ARBA00022801"/>
    </source>
</evidence>
<evidence type="ECO:0000259" key="8">
    <source>
        <dbReference type="PROSITE" id="PS51194"/>
    </source>
</evidence>
<dbReference type="SMART" id="SM00490">
    <property type="entry name" value="HELICc"/>
    <property type="match status" value="1"/>
</dbReference>
<comment type="caution">
    <text evidence="9">The sequence shown here is derived from an EMBL/GenBank/DDBJ whole genome shotgun (WGS) entry which is preliminary data.</text>
</comment>
<dbReference type="InterPro" id="IPR011545">
    <property type="entry name" value="DEAD/DEAH_box_helicase_dom"/>
</dbReference>
<dbReference type="InterPro" id="IPR001650">
    <property type="entry name" value="Helicase_C-like"/>
</dbReference>
<comment type="similarity">
    <text evidence="6">Belongs to the DEAD box helicase family.</text>
</comment>
<dbReference type="SUPFAM" id="SSF53474">
    <property type="entry name" value="alpha/beta-Hydrolases"/>
    <property type="match status" value="1"/>
</dbReference>
<evidence type="ECO:0000256" key="4">
    <source>
        <dbReference type="ARBA" id="ARBA00022840"/>
    </source>
</evidence>